<evidence type="ECO:0000259" key="16">
    <source>
        <dbReference type="PROSITE" id="PS50885"/>
    </source>
</evidence>
<dbReference type="Pfam" id="PF00512">
    <property type="entry name" value="HisKA"/>
    <property type="match status" value="1"/>
</dbReference>
<dbReference type="SUPFAM" id="SSF55785">
    <property type="entry name" value="PYP-like sensor domain (PAS domain)"/>
    <property type="match status" value="1"/>
</dbReference>
<evidence type="ECO:0000256" key="4">
    <source>
        <dbReference type="ARBA" id="ARBA00022475"/>
    </source>
</evidence>
<keyword evidence="7" id="KW-0547">Nucleotide-binding</keyword>
<dbReference type="InterPro" id="IPR003661">
    <property type="entry name" value="HisK_dim/P_dom"/>
</dbReference>
<dbReference type="SMART" id="SM00304">
    <property type="entry name" value="HAMP"/>
    <property type="match status" value="1"/>
</dbReference>
<feature type="domain" description="PAS" evidence="14">
    <location>
        <begin position="417"/>
        <end position="476"/>
    </location>
</feature>
<dbReference type="InterPro" id="IPR000700">
    <property type="entry name" value="PAS-assoc_C"/>
</dbReference>
<evidence type="ECO:0000256" key="9">
    <source>
        <dbReference type="ARBA" id="ARBA00022840"/>
    </source>
</evidence>
<evidence type="ECO:0000256" key="7">
    <source>
        <dbReference type="ARBA" id="ARBA00022741"/>
    </source>
</evidence>
<protein>
    <recommendedName>
        <fullName evidence="3">histidine kinase</fullName>
        <ecNumber evidence="3">2.7.13.3</ecNumber>
    </recommendedName>
</protein>
<dbReference type="NCBIfam" id="TIGR00229">
    <property type="entry name" value="sensory_box"/>
    <property type="match status" value="1"/>
</dbReference>
<dbReference type="SUPFAM" id="SSF158472">
    <property type="entry name" value="HAMP domain-like"/>
    <property type="match status" value="1"/>
</dbReference>
<keyword evidence="9" id="KW-0067">ATP-binding</keyword>
<dbReference type="InterPro" id="IPR036097">
    <property type="entry name" value="HisK_dim/P_sf"/>
</dbReference>
<dbReference type="InterPro" id="IPR004358">
    <property type="entry name" value="Sig_transdc_His_kin-like_C"/>
</dbReference>
<keyword evidence="12" id="KW-0812">Transmembrane</keyword>
<gene>
    <name evidence="17" type="ORF">M5X09_25040</name>
</gene>
<dbReference type="InterPro" id="IPR005467">
    <property type="entry name" value="His_kinase_dom"/>
</dbReference>
<dbReference type="PROSITE" id="PS50112">
    <property type="entry name" value="PAS"/>
    <property type="match status" value="1"/>
</dbReference>
<evidence type="ECO:0000256" key="3">
    <source>
        <dbReference type="ARBA" id="ARBA00012438"/>
    </source>
</evidence>
<organism evidence="17 18">
    <name type="scientific">Paenibacillus apiarius</name>
    <dbReference type="NCBI Taxonomy" id="46240"/>
    <lineage>
        <taxon>Bacteria</taxon>
        <taxon>Bacillati</taxon>
        <taxon>Bacillota</taxon>
        <taxon>Bacilli</taxon>
        <taxon>Bacillales</taxon>
        <taxon>Paenibacillaceae</taxon>
        <taxon>Paenibacillus</taxon>
    </lineage>
</organism>
<evidence type="ECO:0000256" key="12">
    <source>
        <dbReference type="SAM" id="Phobius"/>
    </source>
</evidence>
<dbReference type="InterPro" id="IPR000014">
    <property type="entry name" value="PAS"/>
</dbReference>
<evidence type="ECO:0000259" key="15">
    <source>
        <dbReference type="PROSITE" id="PS50113"/>
    </source>
</evidence>
<dbReference type="PROSITE" id="PS50113">
    <property type="entry name" value="PAC"/>
    <property type="match status" value="1"/>
</dbReference>
<feature type="domain" description="PAC" evidence="15">
    <location>
        <begin position="489"/>
        <end position="541"/>
    </location>
</feature>
<dbReference type="EMBL" id="JAMDLW010000055">
    <property type="protein sequence ID" value="MCY9522888.1"/>
    <property type="molecule type" value="Genomic_DNA"/>
</dbReference>
<dbReference type="SMART" id="SM00387">
    <property type="entry name" value="HATPase_c"/>
    <property type="match status" value="1"/>
</dbReference>
<dbReference type="Pfam" id="PF08448">
    <property type="entry name" value="PAS_4"/>
    <property type="match status" value="1"/>
</dbReference>
<keyword evidence="5" id="KW-0597">Phosphoprotein</keyword>
<evidence type="ECO:0000256" key="5">
    <source>
        <dbReference type="ARBA" id="ARBA00022553"/>
    </source>
</evidence>
<dbReference type="SMART" id="SM00388">
    <property type="entry name" value="HisKA"/>
    <property type="match status" value="1"/>
</dbReference>
<accession>A0ABT4E2Y1</accession>
<comment type="catalytic activity">
    <reaction evidence="1">
        <text>ATP + protein L-histidine = ADP + protein N-phospho-L-histidine.</text>
        <dbReference type="EC" id="2.7.13.3"/>
    </reaction>
</comment>
<dbReference type="PANTHER" id="PTHR43065">
    <property type="entry name" value="SENSOR HISTIDINE KINASE"/>
    <property type="match status" value="1"/>
</dbReference>
<dbReference type="CDD" id="cd00082">
    <property type="entry name" value="HisKA"/>
    <property type="match status" value="1"/>
</dbReference>
<dbReference type="Gene3D" id="3.30.450.20">
    <property type="entry name" value="PAS domain"/>
    <property type="match status" value="1"/>
</dbReference>
<keyword evidence="6" id="KW-0808">Transferase</keyword>
<dbReference type="SUPFAM" id="SSF47384">
    <property type="entry name" value="Homodimeric domain of signal transducing histidine kinase"/>
    <property type="match status" value="1"/>
</dbReference>
<keyword evidence="8" id="KW-0418">Kinase</keyword>
<evidence type="ECO:0000259" key="14">
    <source>
        <dbReference type="PROSITE" id="PS50112"/>
    </source>
</evidence>
<evidence type="ECO:0000313" key="17">
    <source>
        <dbReference type="EMBL" id="MCY9522888.1"/>
    </source>
</evidence>
<evidence type="ECO:0000256" key="2">
    <source>
        <dbReference type="ARBA" id="ARBA00004651"/>
    </source>
</evidence>
<evidence type="ECO:0000256" key="11">
    <source>
        <dbReference type="ARBA" id="ARBA00023136"/>
    </source>
</evidence>
<dbReference type="Gene3D" id="6.10.340.10">
    <property type="match status" value="1"/>
</dbReference>
<dbReference type="InterPro" id="IPR036890">
    <property type="entry name" value="HATPase_C_sf"/>
</dbReference>
<dbReference type="SMART" id="SM00091">
    <property type="entry name" value="PAS"/>
    <property type="match status" value="1"/>
</dbReference>
<comment type="caution">
    <text evidence="17">The sequence shown here is derived from an EMBL/GenBank/DDBJ whole genome shotgun (WGS) entry which is preliminary data.</text>
</comment>
<feature type="domain" description="HAMP" evidence="16">
    <location>
        <begin position="353"/>
        <end position="405"/>
    </location>
</feature>
<dbReference type="PRINTS" id="PR00344">
    <property type="entry name" value="BCTRLSENSOR"/>
</dbReference>
<dbReference type="Pfam" id="PF02518">
    <property type="entry name" value="HATPase_c"/>
    <property type="match status" value="1"/>
</dbReference>
<comment type="subcellular location">
    <subcellularLocation>
        <location evidence="2">Cell membrane</location>
        <topology evidence="2">Multi-pass membrane protein</topology>
    </subcellularLocation>
</comment>
<keyword evidence="4" id="KW-1003">Cell membrane</keyword>
<dbReference type="Gene3D" id="1.10.287.130">
    <property type="match status" value="1"/>
</dbReference>
<dbReference type="RefSeq" id="WP_087434123.1">
    <property type="nucleotide sequence ID" value="NZ_JAFFHZ010000001.1"/>
</dbReference>
<dbReference type="InterPro" id="IPR003660">
    <property type="entry name" value="HAMP_dom"/>
</dbReference>
<dbReference type="Proteomes" id="UP001207626">
    <property type="component" value="Unassembled WGS sequence"/>
</dbReference>
<name>A0ABT4E2Y1_9BACL</name>
<dbReference type="PROSITE" id="PS50885">
    <property type="entry name" value="HAMP"/>
    <property type="match status" value="1"/>
</dbReference>
<keyword evidence="18" id="KW-1185">Reference proteome</keyword>
<dbReference type="Gene3D" id="3.30.565.10">
    <property type="entry name" value="Histidine kinase-like ATPase, C-terminal domain"/>
    <property type="match status" value="1"/>
</dbReference>
<sequence>MRLSIKAKLSISISIIVLVVLLLHMVLTYNITKDKLIEEIQQRMNVIAQQINVSVQQSRLTAKSFEVQLAEKLQIASMYAAGKLPPRIDQISDKQLQSLCKELGISDMSLLRALPDGSDIIIERSSDPSEVGMSTKKWGYWHAAFQELLETQQVSIAKGEKLKNFWSGPFDVSTSNPNHIDKWGYYYDGKRDYIINPYIRDDRVDTFLELTKPDNLIEQTVKAQASVIEIAALNPETFDRPPKMTVRHDGIQFVSQQDNAVLYGSYTLKHDHDKHYMDEAMEQKKPLFYEGQFGNRAIIKGFVPIQAEKPYVLNIAMDFDSLMSALHDQLMRNIAIGVVLLEIVLISSYILSGMLIRPIQAILNKVNMISVGHFHTKLSIERKDELGLLAQRINSMARNLDMSTERLRTLYEENRAMKEHLESFINQSKDAIHVTNLQGQIERVNQAFVDMYGWTTEEVIGRPLPNIPENLRDEERKIEESLHAGDPVSIRETERLTKDGRLLDVSVSTSPIYNEAGECIAWASITRDMTNRKRMEELLRRSEKLTTVGQLAAGVAHEIRNPLTTLRGFLQLQQQTKRMNEGHVDMMLSELDRINLIVSEFLILAKPQAVSFQPKDVRIILQEVLSLLDSQAHLYNIKFVTYFDQEIPMVNCEENQLKQVFINIIKNGMEATTGEGEIELRIEARGTEEVFIIIKDYGIGIPAEHLERLGDPFFTNKEQGTGLGLMVSQRIIHNHRGTMDIASELNRGTQVTIALPAVEAVAVESGSCPLLRSGILS</sequence>
<dbReference type="CDD" id="cd06225">
    <property type="entry name" value="HAMP"/>
    <property type="match status" value="1"/>
</dbReference>
<evidence type="ECO:0000256" key="1">
    <source>
        <dbReference type="ARBA" id="ARBA00000085"/>
    </source>
</evidence>
<dbReference type="SUPFAM" id="SSF55874">
    <property type="entry name" value="ATPase domain of HSP90 chaperone/DNA topoisomerase II/histidine kinase"/>
    <property type="match status" value="1"/>
</dbReference>
<dbReference type="InterPro" id="IPR035965">
    <property type="entry name" value="PAS-like_dom_sf"/>
</dbReference>
<dbReference type="InterPro" id="IPR003594">
    <property type="entry name" value="HATPase_dom"/>
</dbReference>
<feature type="transmembrane region" description="Helical" evidence="12">
    <location>
        <begin position="334"/>
        <end position="356"/>
    </location>
</feature>
<evidence type="ECO:0000313" key="18">
    <source>
        <dbReference type="Proteomes" id="UP001207626"/>
    </source>
</evidence>
<keyword evidence="11 12" id="KW-0472">Membrane</keyword>
<dbReference type="Pfam" id="PF00672">
    <property type="entry name" value="HAMP"/>
    <property type="match status" value="1"/>
</dbReference>
<evidence type="ECO:0000259" key="13">
    <source>
        <dbReference type="PROSITE" id="PS50109"/>
    </source>
</evidence>
<dbReference type="InterPro" id="IPR013656">
    <property type="entry name" value="PAS_4"/>
</dbReference>
<dbReference type="EC" id="2.7.13.3" evidence="3"/>
<evidence type="ECO:0000256" key="8">
    <source>
        <dbReference type="ARBA" id="ARBA00022777"/>
    </source>
</evidence>
<dbReference type="PANTHER" id="PTHR43065:SF34">
    <property type="entry name" value="SPORULATION KINASE A"/>
    <property type="match status" value="1"/>
</dbReference>
<keyword evidence="12" id="KW-1133">Transmembrane helix</keyword>
<dbReference type="PROSITE" id="PS50109">
    <property type="entry name" value="HIS_KIN"/>
    <property type="match status" value="1"/>
</dbReference>
<keyword evidence="10" id="KW-0902">Two-component regulatory system</keyword>
<evidence type="ECO:0000256" key="6">
    <source>
        <dbReference type="ARBA" id="ARBA00022679"/>
    </source>
</evidence>
<evidence type="ECO:0000256" key="10">
    <source>
        <dbReference type="ARBA" id="ARBA00023012"/>
    </source>
</evidence>
<proteinExistence type="predicted"/>
<dbReference type="GeneID" id="77002472"/>
<feature type="domain" description="Histidine kinase" evidence="13">
    <location>
        <begin position="554"/>
        <end position="759"/>
    </location>
</feature>
<dbReference type="CDD" id="cd00130">
    <property type="entry name" value="PAS"/>
    <property type="match status" value="1"/>
</dbReference>
<reference evidence="17 18" key="1">
    <citation type="submission" date="2022-05" db="EMBL/GenBank/DDBJ databases">
        <title>Genome Sequencing of Bee-Associated Microbes.</title>
        <authorList>
            <person name="Dunlap C."/>
        </authorList>
    </citation>
    <scope>NUCLEOTIDE SEQUENCE [LARGE SCALE GENOMIC DNA]</scope>
    <source>
        <strain evidence="17 18">NRRL NRS-1438</strain>
    </source>
</reference>